<name>A0ABU6TX18_9FABA</name>
<organism evidence="1 2">
    <name type="scientific">Stylosanthes scabra</name>
    <dbReference type="NCBI Taxonomy" id="79078"/>
    <lineage>
        <taxon>Eukaryota</taxon>
        <taxon>Viridiplantae</taxon>
        <taxon>Streptophyta</taxon>
        <taxon>Embryophyta</taxon>
        <taxon>Tracheophyta</taxon>
        <taxon>Spermatophyta</taxon>
        <taxon>Magnoliopsida</taxon>
        <taxon>eudicotyledons</taxon>
        <taxon>Gunneridae</taxon>
        <taxon>Pentapetalae</taxon>
        <taxon>rosids</taxon>
        <taxon>fabids</taxon>
        <taxon>Fabales</taxon>
        <taxon>Fabaceae</taxon>
        <taxon>Papilionoideae</taxon>
        <taxon>50 kb inversion clade</taxon>
        <taxon>dalbergioids sensu lato</taxon>
        <taxon>Dalbergieae</taxon>
        <taxon>Pterocarpus clade</taxon>
        <taxon>Stylosanthes</taxon>
    </lineage>
</organism>
<accession>A0ABU6TX18</accession>
<proteinExistence type="predicted"/>
<keyword evidence="2" id="KW-1185">Reference proteome</keyword>
<protein>
    <submittedName>
        <fullName evidence="1">Uncharacterized protein</fullName>
    </submittedName>
</protein>
<sequence length="86" mass="9762">KPHVVREALTYNVENAANGKQSYREPTLYVSSPTYNVANSNFHEDFKQKPHVIRGSYTYNVEVNFKSSILSNSNSNPRSFGINSIH</sequence>
<gene>
    <name evidence="1" type="ORF">PIB30_097478</name>
</gene>
<evidence type="ECO:0000313" key="2">
    <source>
        <dbReference type="Proteomes" id="UP001341840"/>
    </source>
</evidence>
<dbReference type="Proteomes" id="UP001341840">
    <property type="component" value="Unassembled WGS sequence"/>
</dbReference>
<reference evidence="1 2" key="1">
    <citation type="journal article" date="2023" name="Plants (Basel)">
        <title>Bridging the Gap: Combining Genomics and Transcriptomics Approaches to Understand Stylosanthes scabra, an Orphan Legume from the Brazilian Caatinga.</title>
        <authorList>
            <person name="Ferreira-Neto J.R.C."/>
            <person name="da Silva M.D."/>
            <person name="Binneck E."/>
            <person name="de Melo N.F."/>
            <person name="da Silva R.H."/>
            <person name="de Melo A.L.T.M."/>
            <person name="Pandolfi V."/>
            <person name="Bustamante F.O."/>
            <person name="Brasileiro-Vidal A.C."/>
            <person name="Benko-Iseppon A.M."/>
        </authorList>
    </citation>
    <scope>NUCLEOTIDE SEQUENCE [LARGE SCALE GENOMIC DNA]</scope>
    <source>
        <tissue evidence="1">Leaves</tissue>
    </source>
</reference>
<evidence type="ECO:0000313" key="1">
    <source>
        <dbReference type="EMBL" id="MED6153012.1"/>
    </source>
</evidence>
<comment type="caution">
    <text evidence="1">The sequence shown here is derived from an EMBL/GenBank/DDBJ whole genome shotgun (WGS) entry which is preliminary data.</text>
</comment>
<feature type="non-terminal residue" evidence="1">
    <location>
        <position position="1"/>
    </location>
</feature>
<dbReference type="EMBL" id="JASCZI010093021">
    <property type="protein sequence ID" value="MED6153012.1"/>
    <property type="molecule type" value="Genomic_DNA"/>
</dbReference>